<sequence length="95" mass="11349">MAFFTYIMASRRNGTLYTGSTDDIGLRAWQHKEGAGSKFTARYEVERLVWFEAQETREAAFQRERQIKKWNRQWKLRLIEDMNPGWRDLTETLSA</sequence>
<dbReference type="Pfam" id="PF01541">
    <property type="entry name" value="GIY-YIG"/>
    <property type="match status" value="1"/>
</dbReference>
<reference evidence="3 4" key="2">
    <citation type="submission" date="2017-06" db="EMBL/GenBank/DDBJ databases">
        <authorList>
            <person name="Kim H.J."/>
            <person name="Triplett B.A."/>
        </authorList>
    </citation>
    <scope>NUCLEOTIDE SEQUENCE [LARGE SCALE GENOMIC DNA]</scope>
    <source>
        <strain evidence="3 4">BZC3</strain>
    </source>
</reference>
<evidence type="ECO:0000259" key="2">
    <source>
        <dbReference type="PROSITE" id="PS50164"/>
    </source>
</evidence>
<dbReference type="EMBL" id="CP021995">
    <property type="protein sequence ID" value="ASD26612.1"/>
    <property type="molecule type" value="Genomic_DNA"/>
</dbReference>
<evidence type="ECO:0000256" key="1">
    <source>
        <dbReference type="ARBA" id="ARBA00007435"/>
    </source>
</evidence>
<feature type="domain" description="GIY-YIG" evidence="2">
    <location>
        <begin position="1"/>
        <end position="77"/>
    </location>
</feature>
<dbReference type="PROSITE" id="PS50164">
    <property type="entry name" value="GIY_YIG"/>
    <property type="match status" value="1"/>
</dbReference>
<dbReference type="InterPro" id="IPR000305">
    <property type="entry name" value="GIY-YIG_endonuc"/>
</dbReference>
<name>A0A1Z3LWP2_BREDI</name>
<protein>
    <submittedName>
        <fullName evidence="3">GIY-YIG nuclease</fullName>
    </submittedName>
</protein>
<reference evidence="3 4" key="1">
    <citation type="submission" date="2017-06" db="EMBL/GenBank/DDBJ databases">
        <title>Biodegradation of gentamicin by bacterial consortia AMQD4 in synthetic medium and raw gentamicin sewage.</title>
        <authorList>
            <person name="Chang H."/>
            <person name="Feng Y."/>
            <person name="Li Z."/>
            <person name="Xue J."/>
            <person name="Cheng D."/>
        </authorList>
    </citation>
    <scope>NUCLEOTIDE SEQUENCE [LARGE SCALE GENOMIC DNA]</scope>
    <source>
        <strain evidence="3 4">BZC3</strain>
    </source>
</reference>
<dbReference type="PANTHER" id="PTHR34477">
    <property type="entry name" value="UPF0213 PROTEIN YHBQ"/>
    <property type="match status" value="1"/>
</dbReference>
<evidence type="ECO:0000313" key="3">
    <source>
        <dbReference type="EMBL" id="ASD26612.1"/>
    </source>
</evidence>
<dbReference type="RefSeq" id="WP_088410542.1">
    <property type="nucleotide sequence ID" value="NZ_CP021995.1"/>
</dbReference>
<accession>A0A1Z3LWP2</accession>
<comment type="similarity">
    <text evidence="1">Belongs to the UPF0213 family.</text>
</comment>
<dbReference type="InterPro" id="IPR035901">
    <property type="entry name" value="GIY-YIG_endonuc_sf"/>
</dbReference>
<dbReference type="Proteomes" id="UP000197024">
    <property type="component" value="Chromosome"/>
</dbReference>
<organism evidence="3 4">
    <name type="scientific">Brevundimonas diminuta</name>
    <name type="common">Pseudomonas diminuta</name>
    <dbReference type="NCBI Taxonomy" id="293"/>
    <lineage>
        <taxon>Bacteria</taxon>
        <taxon>Pseudomonadati</taxon>
        <taxon>Pseudomonadota</taxon>
        <taxon>Alphaproteobacteria</taxon>
        <taxon>Caulobacterales</taxon>
        <taxon>Caulobacteraceae</taxon>
        <taxon>Brevundimonas</taxon>
    </lineage>
</organism>
<dbReference type="InterPro" id="IPR050190">
    <property type="entry name" value="UPF0213_domain"/>
</dbReference>
<proteinExistence type="inferred from homology"/>
<gene>
    <name evidence="3" type="ORF">CD943_06730</name>
</gene>
<dbReference type="SUPFAM" id="SSF82771">
    <property type="entry name" value="GIY-YIG endonuclease"/>
    <property type="match status" value="1"/>
</dbReference>
<dbReference type="AlphaFoldDB" id="A0A1Z3LWP2"/>
<evidence type="ECO:0000313" key="4">
    <source>
        <dbReference type="Proteomes" id="UP000197024"/>
    </source>
</evidence>
<dbReference type="Gene3D" id="3.40.1440.10">
    <property type="entry name" value="GIY-YIG endonuclease"/>
    <property type="match status" value="1"/>
</dbReference>
<dbReference type="CDD" id="cd10448">
    <property type="entry name" value="GIY-YIG_unchar_3"/>
    <property type="match status" value="1"/>
</dbReference>
<dbReference type="PANTHER" id="PTHR34477:SF5">
    <property type="entry name" value="BSL5627 PROTEIN"/>
    <property type="match status" value="1"/>
</dbReference>